<evidence type="ECO:0000256" key="1">
    <source>
        <dbReference type="SAM" id="SignalP"/>
    </source>
</evidence>
<accession>R4WIH6</accession>
<organism evidence="2">
    <name type="scientific">Riptortus pedestris</name>
    <name type="common">Bean bug</name>
    <dbReference type="NCBI Taxonomy" id="329032"/>
    <lineage>
        <taxon>Eukaryota</taxon>
        <taxon>Metazoa</taxon>
        <taxon>Ecdysozoa</taxon>
        <taxon>Arthropoda</taxon>
        <taxon>Hexapoda</taxon>
        <taxon>Insecta</taxon>
        <taxon>Pterygota</taxon>
        <taxon>Neoptera</taxon>
        <taxon>Paraneoptera</taxon>
        <taxon>Hemiptera</taxon>
        <taxon>Heteroptera</taxon>
        <taxon>Panheteroptera</taxon>
        <taxon>Pentatomomorpha</taxon>
        <taxon>Coreoidea</taxon>
        <taxon>Alydidae</taxon>
        <taxon>Riptortus</taxon>
    </lineage>
</organism>
<name>R4WIH6_RIPPE</name>
<feature type="signal peptide" evidence="1">
    <location>
        <begin position="1"/>
        <end position="21"/>
    </location>
</feature>
<feature type="chain" id="PRO_5004372430" evidence="1">
    <location>
        <begin position="22"/>
        <end position="110"/>
    </location>
</feature>
<evidence type="ECO:0000313" key="2">
    <source>
        <dbReference type="EMBL" id="BAN20435.1"/>
    </source>
</evidence>
<proteinExistence type="evidence at transcript level"/>
<dbReference type="AlphaFoldDB" id="R4WIH6"/>
<sequence>MKMWLSTVVIFLFSFQSLVFSQSLLGEHCGLSKLCQEGFFCCDLHCCPAGASCCSWLPWGEECCTPTKFIFSRPLQRLHGNDLATKNGQEYSNSGTDILSRLTNTKLSTK</sequence>
<reference evidence="2" key="1">
    <citation type="journal article" date="2013" name="PLoS ONE">
        <title>Gene expression in gut symbiotic organ of stinkbug affected by extracellular bacterial symbiont.</title>
        <authorList>
            <person name="Futahashi R."/>
            <person name="Tanaka K."/>
            <person name="Tanahashi M."/>
            <person name="Nikoh N."/>
            <person name="Kikuchi Y."/>
            <person name="Lee B.L."/>
            <person name="Fukatsu T."/>
        </authorList>
    </citation>
    <scope>NUCLEOTIDE SEQUENCE</scope>
    <source>
        <tissue evidence="2">Midgut</tissue>
    </source>
</reference>
<dbReference type="EMBL" id="AK417220">
    <property type="protein sequence ID" value="BAN20435.1"/>
    <property type="molecule type" value="mRNA"/>
</dbReference>
<keyword evidence="1" id="KW-0732">Signal</keyword>
<protein>
    <submittedName>
        <fullName evidence="2">Cysteine rich secreted protein</fullName>
    </submittedName>
</protein>